<keyword evidence="3" id="KW-1185">Reference proteome</keyword>
<comment type="caution">
    <text evidence="2">The sequence shown here is derived from an EMBL/GenBank/DDBJ whole genome shotgun (WGS) entry which is preliminary data.</text>
</comment>
<dbReference type="EMBL" id="BAAAYL010000001">
    <property type="protein sequence ID" value="GAA3368999.1"/>
    <property type="molecule type" value="Genomic_DNA"/>
</dbReference>
<evidence type="ECO:0000313" key="3">
    <source>
        <dbReference type="Proteomes" id="UP001499990"/>
    </source>
</evidence>
<gene>
    <name evidence="2" type="ORF">GCM10020367_09610</name>
</gene>
<organism evidence="2 3">
    <name type="scientific">Streptomyces sannanensis</name>
    <dbReference type="NCBI Taxonomy" id="285536"/>
    <lineage>
        <taxon>Bacteria</taxon>
        <taxon>Bacillati</taxon>
        <taxon>Actinomycetota</taxon>
        <taxon>Actinomycetes</taxon>
        <taxon>Kitasatosporales</taxon>
        <taxon>Streptomycetaceae</taxon>
        <taxon>Streptomyces</taxon>
    </lineage>
</organism>
<dbReference type="GO" id="GO:0006508">
    <property type="term" value="P:proteolysis"/>
    <property type="evidence" value="ECO:0007669"/>
    <property type="project" value="UniProtKB-KW"/>
</dbReference>
<keyword evidence="2" id="KW-0645">Protease</keyword>
<dbReference type="GO" id="GO:0008233">
    <property type="term" value="F:peptidase activity"/>
    <property type="evidence" value="ECO:0007669"/>
    <property type="project" value="UniProtKB-KW"/>
</dbReference>
<accession>A0ABP6S5U4</accession>
<dbReference type="RefSeq" id="WP_345034802.1">
    <property type="nucleotide sequence ID" value="NZ_BAAAYL010000001.1"/>
</dbReference>
<dbReference type="Proteomes" id="UP001499990">
    <property type="component" value="Unassembled WGS sequence"/>
</dbReference>
<feature type="region of interest" description="Disordered" evidence="1">
    <location>
        <begin position="1"/>
        <end position="21"/>
    </location>
</feature>
<proteinExistence type="predicted"/>
<reference evidence="3" key="1">
    <citation type="journal article" date="2019" name="Int. J. Syst. Evol. Microbiol.">
        <title>The Global Catalogue of Microorganisms (GCM) 10K type strain sequencing project: providing services to taxonomists for standard genome sequencing and annotation.</title>
        <authorList>
            <consortium name="The Broad Institute Genomics Platform"/>
            <consortium name="The Broad Institute Genome Sequencing Center for Infectious Disease"/>
            <person name="Wu L."/>
            <person name="Ma J."/>
        </authorList>
    </citation>
    <scope>NUCLEOTIDE SEQUENCE [LARGE SCALE GENOMIC DNA]</scope>
    <source>
        <strain evidence="3">JCM 9651</strain>
    </source>
</reference>
<dbReference type="InterPro" id="IPR036628">
    <property type="entry name" value="Clp_N_dom_sf"/>
</dbReference>
<keyword evidence="2" id="KW-0378">Hydrolase</keyword>
<evidence type="ECO:0000256" key="1">
    <source>
        <dbReference type="SAM" id="MobiDB-lite"/>
    </source>
</evidence>
<evidence type="ECO:0000313" key="2">
    <source>
        <dbReference type="EMBL" id="GAA3368999.1"/>
    </source>
</evidence>
<protein>
    <submittedName>
        <fullName evidence="2">Clp protease N-terminal domain-containing protein</fullName>
    </submittedName>
</protein>
<sequence>MRTPTQRARKPASHSAAPDAGLTAELASVVAGARRRAQRDGDSRTDTAHLLHSLLESDPEVRAAFDGGQLAKVLGYLVQRSIGYGLRWQGTVEDSGAVPVVLPPAAAGCSPAAATALGGARRRAAMRGEKRANGLDLLAALAADPASRAVEVLHHAGVDTASLASRIGRLSQQVSP</sequence>
<dbReference type="Gene3D" id="1.10.1780.10">
    <property type="entry name" value="Clp, N-terminal domain"/>
    <property type="match status" value="1"/>
</dbReference>
<name>A0ABP6S5U4_9ACTN</name>